<proteinExistence type="predicted"/>
<protein>
    <submittedName>
        <fullName evidence="1">Uncharacterized protein</fullName>
    </submittedName>
</protein>
<gene>
    <name evidence="1" type="ORF">M9H77_29846</name>
</gene>
<name>A0ACB9ZVW3_CATRO</name>
<dbReference type="EMBL" id="CM044707">
    <property type="protein sequence ID" value="KAI5652659.1"/>
    <property type="molecule type" value="Genomic_DNA"/>
</dbReference>
<organism evidence="1 2">
    <name type="scientific">Catharanthus roseus</name>
    <name type="common">Madagascar periwinkle</name>
    <name type="synonym">Vinca rosea</name>
    <dbReference type="NCBI Taxonomy" id="4058"/>
    <lineage>
        <taxon>Eukaryota</taxon>
        <taxon>Viridiplantae</taxon>
        <taxon>Streptophyta</taxon>
        <taxon>Embryophyta</taxon>
        <taxon>Tracheophyta</taxon>
        <taxon>Spermatophyta</taxon>
        <taxon>Magnoliopsida</taxon>
        <taxon>eudicotyledons</taxon>
        <taxon>Gunneridae</taxon>
        <taxon>Pentapetalae</taxon>
        <taxon>asterids</taxon>
        <taxon>lamiids</taxon>
        <taxon>Gentianales</taxon>
        <taxon>Apocynaceae</taxon>
        <taxon>Rauvolfioideae</taxon>
        <taxon>Vinceae</taxon>
        <taxon>Catharanthinae</taxon>
        <taxon>Catharanthus</taxon>
    </lineage>
</organism>
<accession>A0ACB9ZVW3</accession>
<comment type="caution">
    <text evidence="1">The sequence shown here is derived from an EMBL/GenBank/DDBJ whole genome shotgun (WGS) entry which is preliminary data.</text>
</comment>
<evidence type="ECO:0000313" key="2">
    <source>
        <dbReference type="Proteomes" id="UP001060085"/>
    </source>
</evidence>
<sequence length="394" mass="46123">MALVMRKLKRFYKKGFNKRGKKPPFKKGGQSSSLFKIIKKNKELKNKIDNLSNENSKLVCENKTLFEFLEVLKKEKDFSMLEFQKLILENKNLCEKVLSLEKCMVDYSDLKKKMSDLTLCIEKFTKGKENFEKLLGFQRSHLTKMRRNVEEEGSSRGSGKGKRVPYGVRAPDRFISMREATNFEEWTRKRRKITPSHRVDLNDIEGKDIAFDDRLLNNILETPQDGVRFYTKNKKCFDPNLCSERRFEEIFTKGEVLKRHDDRNMNKLDIYGRLLHHMISNITIPNVGHKSSIMNMHSFVMLALHEHRRMNFGFMAIEHMLATQSSSTKCLPYSCFLMKIFQLFVLNLVGVGDHIGLKKIYNKHTFKRMGFGRNKEGISIRGSQDDSDEDDEDN</sequence>
<keyword evidence="2" id="KW-1185">Reference proteome</keyword>
<reference evidence="2" key="1">
    <citation type="journal article" date="2023" name="Nat. Plants">
        <title>Single-cell RNA sequencing provides a high-resolution roadmap for understanding the multicellular compartmentation of specialized metabolism.</title>
        <authorList>
            <person name="Sun S."/>
            <person name="Shen X."/>
            <person name="Li Y."/>
            <person name="Li Y."/>
            <person name="Wang S."/>
            <person name="Li R."/>
            <person name="Zhang H."/>
            <person name="Shen G."/>
            <person name="Guo B."/>
            <person name="Wei J."/>
            <person name="Xu J."/>
            <person name="St-Pierre B."/>
            <person name="Chen S."/>
            <person name="Sun C."/>
        </authorList>
    </citation>
    <scope>NUCLEOTIDE SEQUENCE [LARGE SCALE GENOMIC DNA]</scope>
</reference>
<dbReference type="Proteomes" id="UP001060085">
    <property type="component" value="Linkage Group LG07"/>
</dbReference>
<evidence type="ECO:0000313" key="1">
    <source>
        <dbReference type="EMBL" id="KAI5652659.1"/>
    </source>
</evidence>